<organism evidence="3 4">
    <name type="scientific">Pontibacter lucknowensis</name>
    <dbReference type="NCBI Taxonomy" id="1077936"/>
    <lineage>
        <taxon>Bacteria</taxon>
        <taxon>Pseudomonadati</taxon>
        <taxon>Bacteroidota</taxon>
        <taxon>Cytophagia</taxon>
        <taxon>Cytophagales</taxon>
        <taxon>Hymenobacteraceae</taxon>
        <taxon>Pontibacter</taxon>
    </lineage>
</organism>
<evidence type="ECO:0000256" key="1">
    <source>
        <dbReference type="ARBA" id="ARBA00023125"/>
    </source>
</evidence>
<dbReference type="InterPro" id="IPR001387">
    <property type="entry name" value="Cro/C1-type_HTH"/>
</dbReference>
<evidence type="ECO:0000313" key="3">
    <source>
        <dbReference type="EMBL" id="SIQ89167.1"/>
    </source>
</evidence>
<dbReference type="Pfam" id="PF01381">
    <property type="entry name" value="HTH_3"/>
    <property type="match status" value="1"/>
</dbReference>
<feature type="domain" description="HTH cro/C1-type" evidence="2">
    <location>
        <begin position="14"/>
        <end position="68"/>
    </location>
</feature>
<name>A0A1N6WG66_9BACT</name>
<sequence>MMLMYNPAHPGKILRRYTDSTGLSITEIAEKIFISRKNLSMILNGHAGISPEMAWKLSAAFGTTPQFWINLQVNYDLWQAKQKVDISGIEQLSKPAA</sequence>
<dbReference type="EMBL" id="FTNM01000002">
    <property type="protein sequence ID" value="SIQ89167.1"/>
    <property type="molecule type" value="Genomic_DNA"/>
</dbReference>
<dbReference type="Gene3D" id="1.10.260.40">
    <property type="entry name" value="lambda repressor-like DNA-binding domains"/>
    <property type="match status" value="1"/>
</dbReference>
<dbReference type="InterPro" id="IPR013430">
    <property type="entry name" value="Toxin_antidote_HigA"/>
</dbReference>
<dbReference type="SMART" id="SM00530">
    <property type="entry name" value="HTH_XRE"/>
    <property type="match status" value="1"/>
</dbReference>
<proteinExistence type="predicted"/>
<accession>A0A1N6WG66</accession>
<keyword evidence="4" id="KW-1185">Reference proteome</keyword>
<dbReference type="NCBIfam" id="TIGR02607">
    <property type="entry name" value="antidote_HigA"/>
    <property type="match status" value="1"/>
</dbReference>
<dbReference type="CDD" id="cd00093">
    <property type="entry name" value="HTH_XRE"/>
    <property type="match status" value="1"/>
</dbReference>
<evidence type="ECO:0000259" key="2">
    <source>
        <dbReference type="PROSITE" id="PS50943"/>
    </source>
</evidence>
<dbReference type="Proteomes" id="UP000185924">
    <property type="component" value="Unassembled WGS sequence"/>
</dbReference>
<dbReference type="STRING" id="1077936.SAMN05421545_1525"/>
<evidence type="ECO:0000313" key="4">
    <source>
        <dbReference type="Proteomes" id="UP000185924"/>
    </source>
</evidence>
<dbReference type="PROSITE" id="PS50943">
    <property type="entry name" value="HTH_CROC1"/>
    <property type="match status" value="1"/>
</dbReference>
<dbReference type="PANTHER" id="PTHR36924:SF1">
    <property type="entry name" value="ANTITOXIN HIGA-1"/>
    <property type="match status" value="1"/>
</dbReference>
<dbReference type="GO" id="GO:0003677">
    <property type="term" value="F:DNA binding"/>
    <property type="evidence" value="ECO:0007669"/>
    <property type="project" value="UniProtKB-KW"/>
</dbReference>
<dbReference type="AlphaFoldDB" id="A0A1N6WG66"/>
<dbReference type="InterPro" id="IPR010982">
    <property type="entry name" value="Lambda_DNA-bd_dom_sf"/>
</dbReference>
<keyword evidence="1" id="KW-0238">DNA-binding</keyword>
<reference evidence="4" key="1">
    <citation type="submission" date="2017-01" db="EMBL/GenBank/DDBJ databases">
        <authorList>
            <person name="Varghese N."/>
            <person name="Submissions S."/>
        </authorList>
    </citation>
    <scope>NUCLEOTIDE SEQUENCE [LARGE SCALE GENOMIC DNA]</scope>
    <source>
        <strain evidence="4">DM9</strain>
    </source>
</reference>
<dbReference type="PANTHER" id="PTHR36924">
    <property type="entry name" value="ANTITOXIN HIGA-1"/>
    <property type="match status" value="1"/>
</dbReference>
<protein>
    <submittedName>
        <fullName evidence="3">Transcriptional regulator, XRE family</fullName>
    </submittedName>
</protein>
<gene>
    <name evidence="3" type="ORF">SAMN05421545_1525</name>
</gene>
<dbReference type="SUPFAM" id="SSF47413">
    <property type="entry name" value="lambda repressor-like DNA-binding domains"/>
    <property type="match status" value="1"/>
</dbReference>